<dbReference type="Proteomes" id="UP001341840">
    <property type="component" value="Unassembled WGS sequence"/>
</dbReference>
<evidence type="ECO:0000313" key="2">
    <source>
        <dbReference type="Proteomes" id="UP001341840"/>
    </source>
</evidence>
<reference evidence="1 2" key="1">
    <citation type="journal article" date="2023" name="Plants (Basel)">
        <title>Bridging the Gap: Combining Genomics and Transcriptomics Approaches to Understand Stylosanthes scabra, an Orphan Legume from the Brazilian Caatinga.</title>
        <authorList>
            <person name="Ferreira-Neto J.R.C."/>
            <person name="da Silva M.D."/>
            <person name="Binneck E."/>
            <person name="de Melo N.F."/>
            <person name="da Silva R.H."/>
            <person name="de Melo A.L.T.M."/>
            <person name="Pandolfi V."/>
            <person name="Bustamante F.O."/>
            <person name="Brasileiro-Vidal A.C."/>
            <person name="Benko-Iseppon A.M."/>
        </authorList>
    </citation>
    <scope>NUCLEOTIDE SEQUENCE [LARGE SCALE GENOMIC DNA]</scope>
    <source>
        <tissue evidence="1">Leaves</tissue>
    </source>
</reference>
<sequence>MAISRTTFENARAGCSCAGPPPLGYAATVMVVVRLGAEKFGAEVAKESTRNEKIAKKSLKTKSRAYAYALPSFGRHVLAGTGPYAYAPERPMRTHQWPNLCL</sequence>
<organism evidence="1 2">
    <name type="scientific">Stylosanthes scabra</name>
    <dbReference type="NCBI Taxonomy" id="79078"/>
    <lineage>
        <taxon>Eukaryota</taxon>
        <taxon>Viridiplantae</taxon>
        <taxon>Streptophyta</taxon>
        <taxon>Embryophyta</taxon>
        <taxon>Tracheophyta</taxon>
        <taxon>Spermatophyta</taxon>
        <taxon>Magnoliopsida</taxon>
        <taxon>eudicotyledons</taxon>
        <taxon>Gunneridae</taxon>
        <taxon>Pentapetalae</taxon>
        <taxon>rosids</taxon>
        <taxon>fabids</taxon>
        <taxon>Fabales</taxon>
        <taxon>Fabaceae</taxon>
        <taxon>Papilionoideae</taxon>
        <taxon>50 kb inversion clade</taxon>
        <taxon>dalbergioids sensu lato</taxon>
        <taxon>Dalbergieae</taxon>
        <taxon>Pterocarpus clade</taxon>
        <taxon>Stylosanthes</taxon>
    </lineage>
</organism>
<dbReference type="EMBL" id="JASCZI010121396">
    <property type="protein sequence ID" value="MED6161556.1"/>
    <property type="molecule type" value="Genomic_DNA"/>
</dbReference>
<name>A0ABU6UKG9_9FABA</name>
<gene>
    <name evidence="1" type="ORF">PIB30_061890</name>
</gene>
<protein>
    <submittedName>
        <fullName evidence="1">Uncharacterized protein</fullName>
    </submittedName>
</protein>
<accession>A0ABU6UKG9</accession>
<proteinExistence type="predicted"/>
<keyword evidence="2" id="KW-1185">Reference proteome</keyword>
<evidence type="ECO:0000313" key="1">
    <source>
        <dbReference type="EMBL" id="MED6161556.1"/>
    </source>
</evidence>
<comment type="caution">
    <text evidence="1">The sequence shown here is derived from an EMBL/GenBank/DDBJ whole genome shotgun (WGS) entry which is preliminary data.</text>
</comment>